<feature type="compositionally biased region" description="Basic and acidic residues" evidence="1">
    <location>
        <begin position="39"/>
        <end position="58"/>
    </location>
</feature>
<evidence type="ECO:0000313" key="2">
    <source>
        <dbReference type="EMBL" id="JAA83851.1"/>
    </source>
</evidence>
<proteinExistence type="predicted"/>
<organism evidence="2">
    <name type="scientific">Pararge aegeria</name>
    <name type="common">speckled wood butterfly</name>
    <dbReference type="NCBI Taxonomy" id="116150"/>
    <lineage>
        <taxon>Eukaryota</taxon>
        <taxon>Metazoa</taxon>
        <taxon>Ecdysozoa</taxon>
        <taxon>Arthropoda</taxon>
        <taxon>Hexapoda</taxon>
        <taxon>Insecta</taxon>
        <taxon>Pterygota</taxon>
        <taxon>Neoptera</taxon>
        <taxon>Endopterygota</taxon>
        <taxon>Lepidoptera</taxon>
        <taxon>Glossata</taxon>
        <taxon>Ditrysia</taxon>
        <taxon>Papilionoidea</taxon>
        <taxon>Nymphalidae</taxon>
        <taxon>Satyrinae</taxon>
        <taxon>Satyrini</taxon>
        <taxon>Parargina</taxon>
        <taxon>Pararge</taxon>
    </lineage>
</organism>
<evidence type="ECO:0000256" key="1">
    <source>
        <dbReference type="SAM" id="MobiDB-lite"/>
    </source>
</evidence>
<sequence length="73" mass="8159">SAILKNIPNTDILPKIMENVTSGTAESGNVNLNVSHTTENNKTKDVQRSVKDPKSPRMALKDRVFRNVRNLIE</sequence>
<reference evidence="2" key="1">
    <citation type="journal article" date="2013" name="BMC Genomics">
        <title>Unscrambling butterfly oogenesis.</title>
        <authorList>
            <person name="Carter J.M."/>
            <person name="Baker S.C."/>
            <person name="Pink R."/>
            <person name="Carter D.R."/>
            <person name="Collins A."/>
            <person name="Tomlin J."/>
            <person name="Gibbs M."/>
            <person name="Breuker C.J."/>
        </authorList>
    </citation>
    <scope>NUCLEOTIDE SEQUENCE</scope>
    <source>
        <tissue evidence="2">Ovary</tissue>
    </source>
</reference>
<dbReference type="AlphaFoldDB" id="S4NYB6"/>
<feature type="region of interest" description="Disordered" evidence="1">
    <location>
        <begin position="27"/>
        <end position="58"/>
    </location>
</feature>
<dbReference type="EMBL" id="GAIX01008709">
    <property type="protein sequence ID" value="JAA83851.1"/>
    <property type="molecule type" value="Transcribed_RNA"/>
</dbReference>
<name>S4NYB6_9NEOP</name>
<accession>S4NYB6</accession>
<protein>
    <submittedName>
        <fullName evidence="2">Uncharacterized protein</fullName>
    </submittedName>
</protein>
<reference evidence="2" key="2">
    <citation type="submission" date="2013-05" db="EMBL/GenBank/DDBJ databases">
        <authorList>
            <person name="Carter J.-M."/>
            <person name="Baker S.C."/>
            <person name="Pink R."/>
            <person name="Carter D.R.F."/>
            <person name="Collins A."/>
            <person name="Tomlin J."/>
            <person name="Gibbs M."/>
            <person name="Breuker C.J."/>
        </authorList>
    </citation>
    <scope>NUCLEOTIDE SEQUENCE</scope>
    <source>
        <tissue evidence="2">Ovary</tissue>
    </source>
</reference>
<feature type="compositionally biased region" description="Polar residues" evidence="1">
    <location>
        <begin position="27"/>
        <end position="38"/>
    </location>
</feature>
<feature type="non-terminal residue" evidence="2">
    <location>
        <position position="73"/>
    </location>
</feature>
<feature type="non-terminal residue" evidence="2">
    <location>
        <position position="1"/>
    </location>
</feature>